<dbReference type="Proteomes" id="UP000094444">
    <property type="component" value="Unassembled WGS sequence"/>
</dbReference>
<dbReference type="Gene3D" id="1.10.8.1310">
    <property type="match status" value="1"/>
</dbReference>
<dbReference type="SMART" id="SM00164">
    <property type="entry name" value="TBC"/>
    <property type="match status" value="1"/>
</dbReference>
<dbReference type="GO" id="GO:0005096">
    <property type="term" value="F:GTPase activator activity"/>
    <property type="evidence" value="ECO:0007669"/>
    <property type="project" value="UniProtKB-KW"/>
</dbReference>
<proteinExistence type="predicted"/>
<name>A0A2P5I9H5_DIAHE</name>
<dbReference type="InterPro" id="IPR000195">
    <property type="entry name" value="Rab-GAP-TBC_dom"/>
</dbReference>
<dbReference type="GO" id="GO:0006888">
    <property type="term" value="P:endoplasmic reticulum to Golgi vesicle-mediated transport"/>
    <property type="evidence" value="ECO:0007669"/>
    <property type="project" value="TreeGrafter"/>
</dbReference>
<feature type="domain" description="Rab-GAP TBC" evidence="3">
    <location>
        <begin position="71"/>
        <end position="277"/>
    </location>
</feature>
<dbReference type="FunCoup" id="A0A2P5I9H5">
    <property type="interactions" value="101"/>
</dbReference>
<dbReference type="EMBL" id="MAVT02000134">
    <property type="protein sequence ID" value="POS79154.1"/>
    <property type="molecule type" value="Genomic_DNA"/>
</dbReference>
<gene>
    <name evidence="4" type="ORF">DHEL01_v202455</name>
</gene>
<dbReference type="Gene3D" id="1.10.472.80">
    <property type="entry name" value="Ypt/Rab-GAP domain of gyp1p, domain 3"/>
    <property type="match status" value="1"/>
</dbReference>
<accession>A0A2P5I9H5</accession>
<dbReference type="OrthoDB" id="206700at2759"/>
<evidence type="ECO:0000259" key="3">
    <source>
        <dbReference type="PROSITE" id="PS50086"/>
    </source>
</evidence>
<dbReference type="GO" id="GO:0005789">
    <property type="term" value="C:endoplasmic reticulum membrane"/>
    <property type="evidence" value="ECO:0007669"/>
    <property type="project" value="TreeGrafter"/>
</dbReference>
<dbReference type="InterPro" id="IPR045913">
    <property type="entry name" value="TBC20/Gyp8-like"/>
</dbReference>
<protein>
    <submittedName>
        <fullName evidence="4">GTPase-activating protein gyp10</fullName>
    </submittedName>
</protein>
<dbReference type="STRING" id="158607.A0A2P5I9H5"/>
<dbReference type="PROSITE" id="PS50086">
    <property type="entry name" value="TBC_RABGAP"/>
    <property type="match status" value="1"/>
</dbReference>
<dbReference type="FunFam" id="1.10.472.80:FF:000060">
    <property type="entry name" value="TBC domain protein, putative"/>
    <property type="match status" value="1"/>
</dbReference>
<dbReference type="AlphaFoldDB" id="A0A2P5I9H5"/>
<dbReference type="InterPro" id="IPR035969">
    <property type="entry name" value="Rab-GAP_TBC_sf"/>
</dbReference>
<evidence type="ECO:0000313" key="5">
    <source>
        <dbReference type="Proteomes" id="UP000094444"/>
    </source>
</evidence>
<reference evidence="4" key="1">
    <citation type="submission" date="2017-09" db="EMBL/GenBank/DDBJ databases">
        <title>Polyketide synthases of a Diaporthe helianthi virulent isolate.</title>
        <authorList>
            <person name="Baroncelli R."/>
        </authorList>
    </citation>
    <scope>NUCLEOTIDE SEQUENCE [LARGE SCALE GENOMIC DNA]</scope>
    <source>
        <strain evidence="4">7/96</strain>
    </source>
</reference>
<evidence type="ECO:0000256" key="2">
    <source>
        <dbReference type="SAM" id="MobiDB-lite"/>
    </source>
</evidence>
<feature type="compositionally biased region" description="Acidic residues" evidence="2">
    <location>
        <begin position="1"/>
        <end position="16"/>
    </location>
</feature>
<evidence type="ECO:0000313" key="4">
    <source>
        <dbReference type="EMBL" id="POS79154.1"/>
    </source>
</evidence>
<dbReference type="PANTHER" id="PTHR20913">
    <property type="entry name" value="TBC1 DOMAIN FAMILY MEMBER 20/GTPASE"/>
    <property type="match status" value="1"/>
</dbReference>
<sequence>MADEDEHLAYDGDDITDEKSNHDISEAPQAQPEVMDRHAQLEEVKAQQIIDACRRRDLEALQALAESPGGFIRDELRHQAWPILLGLPVRLPSDDDQKVSGTSHEQVRLTASEYVDDSWKSLQPHKEEEQVKLDVARAFVYYPHYESAQELAHQKQELSDLILSVLRRHPYLCYFQGYHDICQVFLLVLPQSLRSPAVARLSALRIRDFMLPTLSAAISQLHLIPEILRAADPRLAAHLPLHSDPFFALSGTITMYAHDVQSLNEITRLFDVLLAAEPVFSVYVFAQIVISRRDELFALPHAEPEILHSVLSKLPQPLGADVLVTDARALLAAHPPEQLPSWRSRVSPHSVLKTARSLRGCAGQSLAVGEYFFGRQMAEMRREERREKVQRLLWRYRGPARAVGVAVAFGVLAYWVRRSAVSGGVAAGPVRYMTALVSAWLQEPF</sequence>
<dbReference type="SUPFAM" id="SSF47923">
    <property type="entry name" value="Ypt/Rab-GAP domain of gyp1p"/>
    <property type="match status" value="2"/>
</dbReference>
<comment type="caution">
    <text evidence="4">The sequence shown here is derived from an EMBL/GenBank/DDBJ whole genome shotgun (WGS) entry which is preliminary data.</text>
</comment>
<dbReference type="PANTHER" id="PTHR20913:SF7">
    <property type="entry name" value="RE60063P"/>
    <property type="match status" value="1"/>
</dbReference>
<dbReference type="Pfam" id="PF00566">
    <property type="entry name" value="RabGAP-TBC"/>
    <property type="match status" value="1"/>
</dbReference>
<feature type="region of interest" description="Disordered" evidence="2">
    <location>
        <begin position="1"/>
        <end position="33"/>
    </location>
</feature>
<evidence type="ECO:0000256" key="1">
    <source>
        <dbReference type="ARBA" id="ARBA00022468"/>
    </source>
</evidence>
<keyword evidence="5" id="KW-1185">Reference proteome</keyword>
<organism evidence="4 5">
    <name type="scientific">Diaporthe helianthi</name>
    <dbReference type="NCBI Taxonomy" id="158607"/>
    <lineage>
        <taxon>Eukaryota</taxon>
        <taxon>Fungi</taxon>
        <taxon>Dikarya</taxon>
        <taxon>Ascomycota</taxon>
        <taxon>Pezizomycotina</taxon>
        <taxon>Sordariomycetes</taxon>
        <taxon>Sordariomycetidae</taxon>
        <taxon>Diaporthales</taxon>
        <taxon>Diaporthaceae</taxon>
        <taxon>Diaporthe</taxon>
    </lineage>
</organism>
<dbReference type="InParanoid" id="A0A2P5I9H5"/>
<keyword evidence="1" id="KW-0343">GTPase activation</keyword>